<keyword evidence="4 6" id="KW-0472">Membrane</keyword>
<evidence type="ECO:0000313" key="9">
    <source>
        <dbReference type="Proteomes" id="UP000481288"/>
    </source>
</evidence>
<feature type="transmembrane region" description="Helical" evidence="6">
    <location>
        <begin position="265"/>
        <end position="284"/>
    </location>
</feature>
<dbReference type="FunFam" id="1.20.1250.20:FF:000011">
    <property type="entry name" value="MFS multidrug transporter, putative"/>
    <property type="match status" value="1"/>
</dbReference>
<dbReference type="CDD" id="cd17323">
    <property type="entry name" value="MFS_Tpo1_MDR_like"/>
    <property type="match status" value="1"/>
</dbReference>
<feature type="transmembrane region" description="Helical" evidence="6">
    <location>
        <begin position="439"/>
        <end position="462"/>
    </location>
</feature>
<dbReference type="AlphaFoldDB" id="A0A7D8YNW8"/>
<evidence type="ECO:0000256" key="6">
    <source>
        <dbReference type="SAM" id="Phobius"/>
    </source>
</evidence>
<organism evidence="8 9">
    <name type="scientific">Lachnellula cervina</name>
    <dbReference type="NCBI Taxonomy" id="1316786"/>
    <lineage>
        <taxon>Eukaryota</taxon>
        <taxon>Fungi</taxon>
        <taxon>Dikarya</taxon>
        <taxon>Ascomycota</taxon>
        <taxon>Pezizomycotina</taxon>
        <taxon>Leotiomycetes</taxon>
        <taxon>Helotiales</taxon>
        <taxon>Lachnaceae</taxon>
        <taxon>Lachnellula</taxon>
    </lineage>
</organism>
<proteinExistence type="predicted"/>
<dbReference type="InterPro" id="IPR036259">
    <property type="entry name" value="MFS_trans_sf"/>
</dbReference>
<sequence>MATTYESNPEIKSERSMPDNLEDDSKPSGNESMMANGRGEHRSENEPPAVEINWDGDDRNPYNWSMTKRVYHTVLIGLFGFTVTYASSVYTPAVPEIMKAFNISEAVALLPFSLFLLGLGFGPVLAAPLSERFGRTATYMISLPLFALFIVGAGASQTLGSLVACRLLAGIFASPPLVVGAGTNADLWKPESRAVTATLFALCPYLGPALGPLVGGFAVAEKGWRWTQWIILFFSFVTLVAALGMKETYKKTILARQAKRTGVKVSPGPSGLVALKFVFYITFLRPIHMLYTEPIVIAWSVYIAFNFAVLYSFFAAFPFVYSTVYGFNIQQNGLTFISLAVGSILASITVILGDRLWYQKQHAVRTRKWSNGIVPPEYRLHSAMIGGFGLPVGLFWFAWTAKADVHWISSVIAAVFIAWGNLCVFMSGLLYLLDVYEVLLGASAIAATSLLRYVLAAVFPLFITPMYTHLHVGWATSVFGFVSVALTPIPWVLFRWGPDLRQRSKLAKSSVPTINT</sequence>
<feature type="transmembrane region" description="Helical" evidence="6">
    <location>
        <begin position="378"/>
        <end position="399"/>
    </location>
</feature>
<dbReference type="SUPFAM" id="SSF103473">
    <property type="entry name" value="MFS general substrate transporter"/>
    <property type="match status" value="1"/>
</dbReference>
<gene>
    <name evidence="8" type="primary">TPO4_0</name>
    <name evidence="8" type="ORF">LCER1_G003699</name>
</gene>
<dbReference type="GO" id="GO:0005886">
    <property type="term" value="C:plasma membrane"/>
    <property type="evidence" value="ECO:0007669"/>
    <property type="project" value="TreeGrafter"/>
</dbReference>
<name>A0A7D8YNW8_9HELO</name>
<feature type="transmembrane region" description="Helical" evidence="6">
    <location>
        <begin position="474"/>
        <end position="494"/>
    </location>
</feature>
<accession>A0A7D8YNW8</accession>
<evidence type="ECO:0000256" key="3">
    <source>
        <dbReference type="ARBA" id="ARBA00022989"/>
    </source>
</evidence>
<reference evidence="8 9" key="1">
    <citation type="submission" date="2018-05" db="EMBL/GenBank/DDBJ databases">
        <title>Whole genome sequencing for identification of molecular markers to develop diagnostic detection tools for the regulated plant pathogen Lachnellula willkommii.</title>
        <authorList>
            <person name="Giroux E."/>
            <person name="Bilodeau G."/>
        </authorList>
    </citation>
    <scope>NUCLEOTIDE SEQUENCE [LARGE SCALE GENOMIC DNA]</scope>
    <source>
        <strain evidence="8 9">CBS 625.97</strain>
    </source>
</reference>
<feature type="domain" description="Major facilitator superfamily (MFS) profile" evidence="7">
    <location>
        <begin position="72"/>
        <end position="501"/>
    </location>
</feature>
<keyword evidence="2 6" id="KW-0812">Transmembrane</keyword>
<feature type="transmembrane region" description="Helical" evidence="6">
    <location>
        <begin position="194"/>
        <end position="220"/>
    </location>
</feature>
<dbReference type="EMBL" id="QGMG01000419">
    <property type="protein sequence ID" value="TVY53729.1"/>
    <property type="molecule type" value="Genomic_DNA"/>
</dbReference>
<feature type="transmembrane region" description="Helical" evidence="6">
    <location>
        <begin position="411"/>
        <end position="433"/>
    </location>
</feature>
<evidence type="ECO:0000256" key="1">
    <source>
        <dbReference type="ARBA" id="ARBA00004141"/>
    </source>
</evidence>
<dbReference type="PANTHER" id="PTHR23502">
    <property type="entry name" value="MAJOR FACILITATOR SUPERFAMILY"/>
    <property type="match status" value="1"/>
</dbReference>
<dbReference type="PROSITE" id="PS50850">
    <property type="entry name" value="MFS"/>
    <property type="match status" value="1"/>
</dbReference>
<comment type="subcellular location">
    <subcellularLocation>
        <location evidence="1">Membrane</location>
        <topology evidence="1">Multi-pass membrane protein</topology>
    </subcellularLocation>
</comment>
<evidence type="ECO:0000256" key="4">
    <source>
        <dbReference type="ARBA" id="ARBA00023136"/>
    </source>
</evidence>
<comment type="caution">
    <text evidence="8">The sequence shown here is derived from an EMBL/GenBank/DDBJ whole genome shotgun (WGS) entry which is preliminary data.</text>
</comment>
<evidence type="ECO:0000256" key="5">
    <source>
        <dbReference type="SAM" id="MobiDB-lite"/>
    </source>
</evidence>
<dbReference type="InterPro" id="IPR011701">
    <property type="entry name" value="MFS"/>
</dbReference>
<feature type="transmembrane region" description="Helical" evidence="6">
    <location>
        <begin position="136"/>
        <end position="155"/>
    </location>
</feature>
<dbReference type="GO" id="GO:0015606">
    <property type="term" value="F:spermidine transmembrane transporter activity"/>
    <property type="evidence" value="ECO:0007669"/>
    <property type="project" value="TreeGrafter"/>
</dbReference>
<evidence type="ECO:0000259" key="7">
    <source>
        <dbReference type="PROSITE" id="PS50850"/>
    </source>
</evidence>
<feature type="region of interest" description="Disordered" evidence="5">
    <location>
        <begin position="1"/>
        <end position="54"/>
    </location>
</feature>
<feature type="transmembrane region" description="Helical" evidence="6">
    <location>
        <begin position="108"/>
        <end position="129"/>
    </location>
</feature>
<protein>
    <submittedName>
        <fullName evidence="8">Polyamine transporter 4</fullName>
    </submittedName>
</protein>
<feature type="transmembrane region" description="Helical" evidence="6">
    <location>
        <begin position="333"/>
        <end position="358"/>
    </location>
</feature>
<dbReference type="Gene3D" id="1.20.1250.20">
    <property type="entry name" value="MFS general substrate transporter like domains"/>
    <property type="match status" value="1"/>
</dbReference>
<evidence type="ECO:0000256" key="2">
    <source>
        <dbReference type="ARBA" id="ARBA00022692"/>
    </source>
</evidence>
<evidence type="ECO:0000313" key="8">
    <source>
        <dbReference type="EMBL" id="TVY53729.1"/>
    </source>
</evidence>
<dbReference type="GO" id="GO:0000297">
    <property type="term" value="F:spermine transmembrane transporter activity"/>
    <property type="evidence" value="ECO:0007669"/>
    <property type="project" value="TreeGrafter"/>
</dbReference>
<feature type="transmembrane region" description="Helical" evidence="6">
    <location>
        <begin position="70"/>
        <end position="88"/>
    </location>
</feature>
<keyword evidence="3 6" id="KW-1133">Transmembrane helix</keyword>
<feature type="transmembrane region" description="Helical" evidence="6">
    <location>
        <begin position="226"/>
        <end position="244"/>
    </location>
</feature>
<dbReference type="PANTHER" id="PTHR23502:SF38">
    <property type="entry name" value="POLYAMINE TRANSPORTER 4"/>
    <property type="match status" value="1"/>
</dbReference>
<feature type="transmembrane region" description="Helical" evidence="6">
    <location>
        <begin position="296"/>
        <end position="321"/>
    </location>
</feature>
<dbReference type="OrthoDB" id="3936150at2759"/>
<dbReference type="InterPro" id="IPR020846">
    <property type="entry name" value="MFS_dom"/>
</dbReference>
<dbReference type="Proteomes" id="UP000481288">
    <property type="component" value="Unassembled WGS sequence"/>
</dbReference>
<keyword evidence="9" id="KW-1185">Reference proteome</keyword>
<dbReference type="Pfam" id="PF07690">
    <property type="entry name" value="MFS_1"/>
    <property type="match status" value="1"/>
</dbReference>